<dbReference type="Proteomes" id="UP000410984">
    <property type="component" value="Unassembled WGS sequence"/>
</dbReference>
<keyword evidence="3" id="KW-1185">Reference proteome</keyword>
<organism evidence="2 3">
    <name type="scientific">Methylobacterium symbioticum</name>
    <dbReference type="NCBI Taxonomy" id="2584084"/>
    <lineage>
        <taxon>Bacteria</taxon>
        <taxon>Pseudomonadati</taxon>
        <taxon>Pseudomonadota</taxon>
        <taxon>Alphaproteobacteria</taxon>
        <taxon>Hyphomicrobiales</taxon>
        <taxon>Methylobacteriaceae</taxon>
        <taxon>Methylobacterium</taxon>
    </lineage>
</organism>
<dbReference type="EMBL" id="CABFPH010000216">
    <property type="protein sequence ID" value="VUD75089.1"/>
    <property type="molecule type" value="Genomic_DNA"/>
</dbReference>
<evidence type="ECO:0000256" key="1">
    <source>
        <dbReference type="SAM" id="Phobius"/>
    </source>
</evidence>
<reference evidence="2 3" key="1">
    <citation type="submission" date="2019-06" db="EMBL/GenBank/DDBJ databases">
        <authorList>
            <person name="Rodrigo-Torres L."/>
            <person name="Arahal R. D."/>
            <person name="Lucena T."/>
        </authorList>
    </citation>
    <scope>NUCLEOTIDE SEQUENCE [LARGE SCALE GENOMIC DNA]</scope>
    <source>
        <strain evidence="2 3">SB0023/3</strain>
    </source>
</reference>
<dbReference type="RefSeq" id="WP_142586300.1">
    <property type="nucleotide sequence ID" value="NZ_CABFPH010000216.1"/>
</dbReference>
<keyword evidence="1" id="KW-0812">Transmembrane</keyword>
<keyword evidence="1" id="KW-1133">Transmembrane helix</keyword>
<gene>
    <name evidence="2" type="ORF">MET9862_05729</name>
</gene>
<sequence length="87" mass="8899">MDEAESSAAYGSLLRSGAVSWALRVTALAAIAAVGAAHYLAHIGAFGEPPSAPRIAREARLLSDPDTTGSIAAAGQVRLDPCALLRR</sequence>
<proteinExistence type="predicted"/>
<feature type="transmembrane region" description="Helical" evidence="1">
    <location>
        <begin position="21"/>
        <end position="41"/>
    </location>
</feature>
<accession>A0A509ENQ0</accession>
<name>A0A509ENQ0_9HYPH</name>
<keyword evidence="1" id="KW-0472">Membrane</keyword>
<evidence type="ECO:0000313" key="3">
    <source>
        <dbReference type="Proteomes" id="UP000410984"/>
    </source>
</evidence>
<evidence type="ECO:0000313" key="2">
    <source>
        <dbReference type="EMBL" id="VUD75089.1"/>
    </source>
</evidence>
<dbReference type="AlphaFoldDB" id="A0A509ENQ0"/>
<protein>
    <submittedName>
        <fullName evidence="2">Uncharacterized protein</fullName>
    </submittedName>
</protein>
<dbReference type="OrthoDB" id="8162809at2"/>